<dbReference type="InterPro" id="IPR027368">
    <property type="entry name" value="MnmE_dom2"/>
</dbReference>
<keyword evidence="9" id="KW-1185">Reference proteome</keyword>
<dbReference type="InterPro" id="IPR005225">
    <property type="entry name" value="Small_GTP-bd"/>
</dbReference>
<dbReference type="GO" id="GO:0030488">
    <property type="term" value="P:tRNA methylation"/>
    <property type="evidence" value="ECO:0007669"/>
    <property type="project" value="TreeGrafter"/>
</dbReference>
<dbReference type="InterPro" id="IPR025867">
    <property type="entry name" value="MnmE_helical"/>
</dbReference>
<dbReference type="InterPro" id="IPR018948">
    <property type="entry name" value="GTP-bd_TrmE_N"/>
</dbReference>
<comment type="similarity">
    <text evidence="1 5">Belongs to the TRAFAC class TrmE-Era-EngA-EngB-Septin-like GTPase superfamily. TrmE GTPase family.</text>
</comment>
<dbReference type="Gene3D" id="3.30.1360.120">
    <property type="entry name" value="Probable tRNA modification gtpase trme, domain 1"/>
    <property type="match status" value="1"/>
</dbReference>
<dbReference type="CDD" id="cd04164">
    <property type="entry name" value="trmE"/>
    <property type="match status" value="1"/>
</dbReference>
<dbReference type="InterPro" id="IPR027266">
    <property type="entry name" value="TrmE/GcvT-like"/>
</dbReference>
<feature type="domain" description="TrmE-type G" evidence="7">
    <location>
        <begin position="202"/>
        <end position="372"/>
    </location>
</feature>
<sequence length="454" mass="50170">MVRTKIIRKPVPPQRGSSSPTSPLPPHPWQFYRCRVVHSGTGEVLDEGLAVFFKGPRSFTAEDVLELHVHSGRAVVSSILGALACLPYCRLAEPGEFTRRAFSAGHMDLTQVEGIHDLINAETESQRRVALQATAGQVRDWLSELRTDIIKCLGYVEALIDFSEEDIEDGILDDVKLRTDDISRRIREQLSNFKRGEIMRSGLRLAIFGPPNVGKSSLFNFFAQREAAIVTNVPGTTRDVLEISLEIGGLPVVLADTAGIRETDDVVERIGIERAADRIDRADLSLCVLSLPEVIRVEGGVVHIDLPKELAGKTSFKHNYVLFNKRDLLPAKVADEVVAAIEKLEVEGAWAISLNTGEGTKGFIQELETILRARYNVMSEDNKESQVLIGNARHSTHLETALEFIKAFRDTCDGDVMLAAEELRYAAQSIGKITGEIGVEDVLDVIFRDFCIGK</sequence>
<dbReference type="Proteomes" id="UP001385951">
    <property type="component" value="Unassembled WGS sequence"/>
</dbReference>
<evidence type="ECO:0000256" key="3">
    <source>
        <dbReference type="ARBA" id="ARBA00022741"/>
    </source>
</evidence>
<name>A0AAW0GZ67_9APHY</name>
<dbReference type="PANTHER" id="PTHR42714:SF2">
    <property type="entry name" value="TRNA MODIFICATION GTPASE GTPBP3, MITOCHONDRIAL"/>
    <property type="match status" value="1"/>
</dbReference>
<dbReference type="InterPro" id="IPR031168">
    <property type="entry name" value="G_TrmE"/>
</dbReference>
<evidence type="ECO:0000313" key="8">
    <source>
        <dbReference type="EMBL" id="KAK7696558.1"/>
    </source>
</evidence>
<dbReference type="AlphaFoldDB" id="A0AAW0GZ67"/>
<dbReference type="Gene3D" id="3.40.50.300">
    <property type="entry name" value="P-loop containing nucleotide triphosphate hydrolases"/>
    <property type="match status" value="1"/>
</dbReference>
<dbReference type="PANTHER" id="PTHR42714">
    <property type="entry name" value="TRNA MODIFICATION GTPASE GTPBP3"/>
    <property type="match status" value="1"/>
</dbReference>
<dbReference type="SUPFAM" id="SSF116878">
    <property type="entry name" value="TrmE connector domain"/>
    <property type="match status" value="1"/>
</dbReference>
<dbReference type="GO" id="GO:0005525">
    <property type="term" value="F:GTP binding"/>
    <property type="evidence" value="ECO:0007669"/>
    <property type="project" value="UniProtKB-KW"/>
</dbReference>
<comment type="caution">
    <text evidence="8">The sequence shown here is derived from an EMBL/GenBank/DDBJ whole genome shotgun (WGS) entry which is preliminary data.</text>
</comment>
<feature type="region of interest" description="Disordered" evidence="6">
    <location>
        <begin position="1"/>
        <end position="24"/>
    </location>
</feature>
<dbReference type="InterPro" id="IPR004520">
    <property type="entry name" value="GTPase_MnmE"/>
</dbReference>
<evidence type="ECO:0000313" key="9">
    <source>
        <dbReference type="Proteomes" id="UP001385951"/>
    </source>
</evidence>
<dbReference type="Gene3D" id="1.20.120.430">
    <property type="entry name" value="tRNA modification GTPase MnmE domain 2"/>
    <property type="match status" value="1"/>
</dbReference>
<dbReference type="EMBL" id="JASBNA010000001">
    <property type="protein sequence ID" value="KAK7696558.1"/>
    <property type="molecule type" value="Genomic_DNA"/>
</dbReference>
<dbReference type="SUPFAM" id="SSF52540">
    <property type="entry name" value="P-loop containing nucleoside triphosphate hydrolases"/>
    <property type="match status" value="1"/>
</dbReference>
<dbReference type="InterPro" id="IPR006073">
    <property type="entry name" value="GTP-bd"/>
</dbReference>
<dbReference type="HAMAP" id="MF_00379">
    <property type="entry name" value="GTPase_MnmE"/>
    <property type="match status" value="1"/>
</dbReference>
<evidence type="ECO:0000256" key="5">
    <source>
        <dbReference type="RuleBase" id="RU003313"/>
    </source>
</evidence>
<dbReference type="NCBIfam" id="TIGR00231">
    <property type="entry name" value="small_GTP"/>
    <property type="match status" value="1"/>
</dbReference>
<evidence type="ECO:0000259" key="7">
    <source>
        <dbReference type="PROSITE" id="PS51709"/>
    </source>
</evidence>
<keyword evidence="2 5" id="KW-0819">tRNA processing</keyword>
<accession>A0AAW0GZ67</accession>
<proteinExistence type="inferred from homology"/>
<dbReference type="Pfam" id="PF01926">
    <property type="entry name" value="MMR_HSR1"/>
    <property type="match status" value="1"/>
</dbReference>
<dbReference type="InterPro" id="IPR027417">
    <property type="entry name" value="P-loop_NTPase"/>
</dbReference>
<dbReference type="Pfam" id="PF10396">
    <property type="entry name" value="TrmE_N"/>
    <property type="match status" value="1"/>
</dbReference>
<protein>
    <recommendedName>
        <fullName evidence="7">TrmE-type G domain-containing protein</fullName>
    </recommendedName>
</protein>
<organism evidence="8 9">
    <name type="scientific">Cerrena zonata</name>
    <dbReference type="NCBI Taxonomy" id="2478898"/>
    <lineage>
        <taxon>Eukaryota</taxon>
        <taxon>Fungi</taxon>
        <taxon>Dikarya</taxon>
        <taxon>Basidiomycota</taxon>
        <taxon>Agaricomycotina</taxon>
        <taxon>Agaricomycetes</taxon>
        <taxon>Polyporales</taxon>
        <taxon>Cerrenaceae</taxon>
        <taxon>Cerrena</taxon>
    </lineage>
</organism>
<dbReference type="PROSITE" id="PS51709">
    <property type="entry name" value="G_TRME"/>
    <property type="match status" value="1"/>
</dbReference>
<dbReference type="NCBIfam" id="TIGR00450">
    <property type="entry name" value="mnmE_trmE_thdF"/>
    <property type="match status" value="1"/>
</dbReference>
<dbReference type="GO" id="GO:0003924">
    <property type="term" value="F:GTPase activity"/>
    <property type="evidence" value="ECO:0007669"/>
    <property type="project" value="InterPro"/>
</dbReference>
<evidence type="ECO:0000256" key="4">
    <source>
        <dbReference type="ARBA" id="ARBA00023134"/>
    </source>
</evidence>
<dbReference type="Pfam" id="PF12631">
    <property type="entry name" value="MnmE_helical"/>
    <property type="match status" value="1"/>
</dbReference>
<evidence type="ECO:0000256" key="1">
    <source>
        <dbReference type="ARBA" id="ARBA00011043"/>
    </source>
</evidence>
<keyword evidence="4 5" id="KW-0342">GTP-binding</keyword>
<dbReference type="CDD" id="cd14858">
    <property type="entry name" value="TrmE_N"/>
    <property type="match status" value="1"/>
</dbReference>
<keyword evidence="3 5" id="KW-0547">Nucleotide-binding</keyword>
<gene>
    <name evidence="8" type="ORF">QCA50_001216</name>
</gene>
<dbReference type="NCBIfam" id="NF003661">
    <property type="entry name" value="PRK05291.1-3"/>
    <property type="match status" value="1"/>
</dbReference>
<evidence type="ECO:0000256" key="6">
    <source>
        <dbReference type="SAM" id="MobiDB-lite"/>
    </source>
</evidence>
<dbReference type="GO" id="GO:0002098">
    <property type="term" value="P:tRNA wobble uridine modification"/>
    <property type="evidence" value="ECO:0007669"/>
    <property type="project" value="TreeGrafter"/>
</dbReference>
<reference evidence="8 9" key="1">
    <citation type="submission" date="2022-09" db="EMBL/GenBank/DDBJ databases">
        <authorList>
            <person name="Palmer J.M."/>
        </authorList>
    </citation>
    <scope>NUCLEOTIDE SEQUENCE [LARGE SCALE GENOMIC DNA]</scope>
    <source>
        <strain evidence="8 9">DSM 7382</strain>
    </source>
</reference>
<dbReference type="GO" id="GO:0005739">
    <property type="term" value="C:mitochondrion"/>
    <property type="evidence" value="ECO:0007669"/>
    <property type="project" value="TreeGrafter"/>
</dbReference>
<evidence type="ECO:0000256" key="2">
    <source>
        <dbReference type="ARBA" id="ARBA00022694"/>
    </source>
</evidence>